<dbReference type="CDD" id="cd06225">
    <property type="entry name" value="HAMP"/>
    <property type="match status" value="1"/>
</dbReference>
<dbReference type="GO" id="GO:0004721">
    <property type="term" value="F:phosphoprotein phosphatase activity"/>
    <property type="evidence" value="ECO:0007669"/>
    <property type="project" value="UniProtKB-KW"/>
</dbReference>
<dbReference type="PANTHER" id="PTHR44936:SF9">
    <property type="entry name" value="SENSOR PROTEIN CREC"/>
    <property type="match status" value="1"/>
</dbReference>
<evidence type="ECO:0000256" key="5">
    <source>
        <dbReference type="ARBA" id="ARBA00012438"/>
    </source>
</evidence>
<evidence type="ECO:0000256" key="23">
    <source>
        <dbReference type="SAM" id="Phobius"/>
    </source>
</evidence>
<evidence type="ECO:0000313" key="27">
    <source>
        <dbReference type="EMBL" id="MBG6137936.1"/>
    </source>
</evidence>
<comment type="caution">
    <text evidence="27">The sequence shown here is derived from an EMBL/GenBank/DDBJ whole genome shotgun (WGS) entry which is preliminary data.</text>
</comment>
<evidence type="ECO:0000256" key="18">
    <source>
        <dbReference type="ARBA" id="ARBA00023016"/>
    </source>
</evidence>
<feature type="transmembrane region" description="Helical" evidence="23">
    <location>
        <begin position="142"/>
        <end position="164"/>
    </location>
</feature>
<dbReference type="SMART" id="SM00387">
    <property type="entry name" value="HATPase_c"/>
    <property type="match status" value="1"/>
</dbReference>
<dbReference type="CDD" id="cd00082">
    <property type="entry name" value="HisKA"/>
    <property type="match status" value="1"/>
</dbReference>
<dbReference type="PROSITE" id="PS50109">
    <property type="entry name" value="HIS_KIN"/>
    <property type="match status" value="1"/>
</dbReference>
<name>A0A8J7GHA3_9ACTN</name>
<dbReference type="EC" id="2.7.13.3" evidence="5"/>
<keyword evidence="7" id="KW-0597">Phosphoprotein</keyword>
<evidence type="ECO:0000256" key="22">
    <source>
        <dbReference type="ARBA" id="ARBA00041776"/>
    </source>
</evidence>
<evidence type="ECO:0000256" key="17">
    <source>
        <dbReference type="ARBA" id="ARBA00023012"/>
    </source>
</evidence>
<dbReference type="GO" id="GO:0005886">
    <property type="term" value="C:plasma membrane"/>
    <property type="evidence" value="ECO:0007669"/>
    <property type="project" value="UniProtKB-SubCell"/>
</dbReference>
<dbReference type="InterPro" id="IPR005467">
    <property type="entry name" value="His_kinase_dom"/>
</dbReference>
<dbReference type="InterPro" id="IPR036097">
    <property type="entry name" value="HisK_dim/P_sf"/>
</dbReference>
<evidence type="ECO:0000256" key="8">
    <source>
        <dbReference type="ARBA" id="ARBA00022679"/>
    </source>
</evidence>
<keyword evidence="20" id="KW-0464">Manganese</keyword>
<organism evidence="27 28">
    <name type="scientific">Longispora fulva</name>
    <dbReference type="NCBI Taxonomy" id="619741"/>
    <lineage>
        <taxon>Bacteria</taxon>
        <taxon>Bacillati</taxon>
        <taxon>Actinomycetota</taxon>
        <taxon>Actinomycetes</taxon>
        <taxon>Micromonosporales</taxon>
        <taxon>Micromonosporaceae</taxon>
        <taxon>Longispora</taxon>
    </lineage>
</organism>
<dbReference type="Pfam" id="PF00672">
    <property type="entry name" value="HAMP"/>
    <property type="match status" value="1"/>
</dbReference>
<dbReference type="PROSITE" id="PS50885">
    <property type="entry name" value="HAMP"/>
    <property type="match status" value="1"/>
</dbReference>
<dbReference type="InterPro" id="IPR004358">
    <property type="entry name" value="Sig_transdc_His_kin-like_C"/>
</dbReference>
<keyword evidence="12" id="KW-0378">Hydrolase</keyword>
<dbReference type="Gene3D" id="1.10.287.130">
    <property type="match status" value="1"/>
</dbReference>
<keyword evidence="15" id="KW-0904">Protein phosphatase</keyword>
<keyword evidence="18" id="KW-0346">Stress response</keyword>
<evidence type="ECO:0000313" key="28">
    <source>
        <dbReference type="Proteomes" id="UP000622552"/>
    </source>
</evidence>
<evidence type="ECO:0000256" key="4">
    <source>
        <dbReference type="ARBA" id="ARBA00004651"/>
    </source>
</evidence>
<feature type="chain" id="PRO_5035145455" description="Signal transduction histidine-protein kinase/phosphatase MprB" evidence="24">
    <location>
        <begin position="22"/>
        <end position="421"/>
    </location>
</feature>
<evidence type="ECO:0000256" key="20">
    <source>
        <dbReference type="ARBA" id="ARBA00023211"/>
    </source>
</evidence>
<comment type="subcellular location">
    <subcellularLocation>
        <location evidence="4">Cell membrane</location>
        <topology evidence="4">Multi-pass membrane protein</topology>
    </subcellularLocation>
</comment>
<dbReference type="Pfam" id="PF02518">
    <property type="entry name" value="HATPase_c"/>
    <property type="match status" value="1"/>
</dbReference>
<evidence type="ECO:0000259" key="25">
    <source>
        <dbReference type="PROSITE" id="PS50109"/>
    </source>
</evidence>
<protein>
    <recommendedName>
        <fullName evidence="21">Signal transduction histidine-protein kinase/phosphatase MprB</fullName>
        <ecNumber evidence="5">2.7.13.3</ecNumber>
    </recommendedName>
    <alternativeName>
        <fullName evidence="22">Mycobacterial persistence regulator B</fullName>
    </alternativeName>
</protein>
<keyword evidence="6" id="KW-1003">Cell membrane</keyword>
<evidence type="ECO:0000256" key="1">
    <source>
        <dbReference type="ARBA" id="ARBA00000085"/>
    </source>
</evidence>
<dbReference type="GO" id="GO:0005524">
    <property type="term" value="F:ATP binding"/>
    <property type="evidence" value="ECO:0007669"/>
    <property type="project" value="UniProtKB-KW"/>
</dbReference>
<dbReference type="SMART" id="SM00304">
    <property type="entry name" value="HAMP"/>
    <property type="match status" value="1"/>
</dbReference>
<comment type="cofactor">
    <cofactor evidence="2">
        <name>Mn(2+)</name>
        <dbReference type="ChEBI" id="CHEBI:29035"/>
    </cofactor>
</comment>
<keyword evidence="23" id="KW-0472">Membrane</keyword>
<dbReference type="AlphaFoldDB" id="A0A8J7GHA3"/>
<proteinExistence type="predicted"/>
<dbReference type="Pfam" id="PF00512">
    <property type="entry name" value="HisKA"/>
    <property type="match status" value="1"/>
</dbReference>
<dbReference type="InterPro" id="IPR003661">
    <property type="entry name" value="HisK_dim/P_dom"/>
</dbReference>
<keyword evidence="11 27" id="KW-0418">Kinase</keyword>
<reference evidence="27" key="1">
    <citation type="submission" date="2020-11" db="EMBL/GenBank/DDBJ databases">
        <title>Sequencing the genomes of 1000 actinobacteria strains.</title>
        <authorList>
            <person name="Klenk H.-P."/>
        </authorList>
    </citation>
    <scope>NUCLEOTIDE SEQUENCE</scope>
    <source>
        <strain evidence="27">DSM 45356</strain>
    </source>
</reference>
<dbReference type="Gene3D" id="6.10.340.10">
    <property type="match status" value="1"/>
</dbReference>
<feature type="domain" description="HAMP" evidence="26">
    <location>
        <begin position="165"/>
        <end position="217"/>
    </location>
</feature>
<dbReference type="InterPro" id="IPR003660">
    <property type="entry name" value="HAMP_dom"/>
</dbReference>
<dbReference type="SUPFAM" id="SSF47384">
    <property type="entry name" value="Homodimeric domain of signal transducing histidine kinase"/>
    <property type="match status" value="1"/>
</dbReference>
<dbReference type="PANTHER" id="PTHR44936">
    <property type="entry name" value="SENSOR PROTEIN CREC"/>
    <property type="match status" value="1"/>
</dbReference>
<evidence type="ECO:0000256" key="12">
    <source>
        <dbReference type="ARBA" id="ARBA00022801"/>
    </source>
</evidence>
<keyword evidence="9 23" id="KW-0812">Transmembrane</keyword>
<dbReference type="InterPro" id="IPR036890">
    <property type="entry name" value="HATPase_C_sf"/>
</dbReference>
<dbReference type="GO" id="GO:0000155">
    <property type="term" value="F:phosphorelay sensor kinase activity"/>
    <property type="evidence" value="ECO:0007669"/>
    <property type="project" value="InterPro"/>
</dbReference>
<dbReference type="SUPFAM" id="SSF55874">
    <property type="entry name" value="ATPase domain of HSP90 chaperone/DNA topoisomerase II/histidine kinase"/>
    <property type="match status" value="1"/>
</dbReference>
<keyword evidence="10" id="KW-0547">Nucleotide-binding</keyword>
<keyword evidence="24" id="KW-0732">Signal</keyword>
<evidence type="ECO:0000256" key="11">
    <source>
        <dbReference type="ARBA" id="ARBA00022777"/>
    </source>
</evidence>
<dbReference type="SMART" id="SM00388">
    <property type="entry name" value="HisKA"/>
    <property type="match status" value="1"/>
</dbReference>
<evidence type="ECO:0000256" key="15">
    <source>
        <dbReference type="ARBA" id="ARBA00022912"/>
    </source>
</evidence>
<feature type="signal peptide" evidence="24">
    <location>
        <begin position="1"/>
        <end position="21"/>
    </location>
</feature>
<evidence type="ECO:0000256" key="21">
    <source>
        <dbReference type="ARBA" id="ARBA00040454"/>
    </source>
</evidence>
<evidence type="ECO:0000256" key="24">
    <source>
        <dbReference type="SAM" id="SignalP"/>
    </source>
</evidence>
<evidence type="ECO:0000256" key="7">
    <source>
        <dbReference type="ARBA" id="ARBA00022553"/>
    </source>
</evidence>
<dbReference type="InterPro" id="IPR003594">
    <property type="entry name" value="HATPase_dom"/>
</dbReference>
<keyword evidence="16 23" id="KW-1133">Transmembrane helix</keyword>
<comment type="cofactor">
    <cofactor evidence="3">
        <name>Mg(2+)</name>
        <dbReference type="ChEBI" id="CHEBI:18420"/>
    </cofactor>
</comment>
<sequence length="421" mass="44461">MRRRFVLVALAVGALVTLAWAVPLAAVAYHSTRTQVLFQAERDADALAQYAQTTTDPAELRKALAAVPAERQSRLGLTLPNGTTIGGGRHASEEDFLRARVNHGAITVSTPKGTSYLTAADGVVIEGYVPSATLTHEMRTAWGLPALLGLVLLVIACFVASWMARGAVRASEELAFAARRLGAGDTHVRVVPGGPPEIATAGAAFNEMAERLRILLANERELLADLSHRLRTPLTALRLNAEALPPGLERDRVLDAARQTEHELSSIIEEAREPLHDVEPARCDIAAVAADRTKYWAVLAADQHRAWRGKGLTGQVPVAVGRADAASALDTVLGNVFQHTPPGTAYQVSVLAGEDRVRLVVDDAGPGIGTPDEAMLRGVSGGESTGLGLDIARRVAESTGGALTVGPSPLGGTRITLAFRR</sequence>
<dbReference type="Gene3D" id="3.30.565.10">
    <property type="entry name" value="Histidine kinase-like ATPase, C-terminal domain"/>
    <property type="match status" value="1"/>
</dbReference>
<dbReference type="EMBL" id="JADOUF010000001">
    <property type="protein sequence ID" value="MBG6137936.1"/>
    <property type="molecule type" value="Genomic_DNA"/>
</dbReference>
<evidence type="ECO:0000256" key="14">
    <source>
        <dbReference type="ARBA" id="ARBA00022842"/>
    </source>
</evidence>
<evidence type="ECO:0000256" key="9">
    <source>
        <dbReference type="ARBA" id="ARBA00022692"/>
    </source>
</evidence>
<evidence type="ECO:0000256" key="19">
    <source>
        <dbReference type="ARBA" id="ARBA00023026"/>
    </source>
</evidence>
<evidence type="ECO:0000259" key="26">
    <source>
        <dbReference type="PROSITE" id="PS50885"/>
    </source>
</evidence>
<dbReference type="Proteomes" id="UP000622552">
    <property type="component" value="Unassembled WGS sequence"/>
</dbReference>
<feature type="domain" description="Histidine kinase" evidence="25">
    <location>
        <begin position="225"/>
        <end position="421"/>
    </location>
</feature>
<dbReference type="RefSeq" id="WP_197004745.1">
    <property type="nucleotide sequence ID" value="NZ_BONS01000017.1"/>
</dbReference>
<keyword evidence="13" id="KW-0067">ATP-binding</keyword>
<gene>
    <name evidence="27" type="ORF">IW245_004130</name>
</gene>
<evidence type="ECO:0000256" key="16">
    <source>
        <dbReference type="ARBA" id="ARBA00022989"/>
    </source>
</evidence>
<keyword evidence="19" id="KW-0843">Virulence</keyword>
<dbReference type="InterPro" id="IPR050980">
    <property type="entry name" value="2C_sensor_his_kinase"/>
</dbReference>
<dbReference type="PRINTS" id="PR00344">
    <property type="entry name" value="BCTRLSENSOR"/>
</dbReference>
<evidence type="ECO:0000256" key="13">
    <source>
        <dbReference type="ARBA" id="ARBA00022840"/>
    </source>
</evidence>
<keyword evidence="14" id="KW-0460">Magnesium</keyword>
<evidence type="ECO:0000256" key="6">
    <source>
        <dbReference type="ARBA" id="ARBA00022475"/>
    </source>
</evidence>
<evidence type="ECO:0000256" key="2">
    <source>
        <dbReference type="ARBA" id="ARBA00001936"/>
    </source>
</evidence>
<accession>A0A8J7GHA3</accession>
<evidence type="ECO:0000256" key="10">
    <source>
        <dbReference type="ARBA" id="ARBA00022741"/>
    </source>
</evidence>
<keyword evidence="28" id="KW-1185">Reference proteome</keyword>
<comment type="catalytic activity">
    <reaction evidence="1">
        <text>ATP + protein L-histidine = ADP + protein N-phospho-L-histidine.</text>
        <dbReference type="EC" id="2.7.13.3"/>
    </reaction>
</comment>
<keyword evidence="17" id="KW-0902">Two-component regulatory system</keyword>
<keyword evidence="8" id="KW-0808">Transferase</keyword>
<evidence type="ECO:0000256" key="3">
    <source>
        <dbReference type="ARBA" id="ARBA00001946"/>
    </source>
</evidence>